<protein>
    <submittedName>
        <fullName evidence="2">Uncharacterized protein</fullName>
    </submittedName>
</protein>
<dbReference type="AlphaFoldDB" id="A0AAD8ZWX3"/>
<reference evidence="2" key="1">
    <citation type="submission" date="2023-03" db="EMBL/GenBank/DDBJ databases">
        <title>Electrophorus voltai genome.</title>
        <authorList>
            <person name="Bian C."/>
        </authorList>
    </citation>
    <scope>NUCLEOTIDE SEQUENCE</scope>
    <source>
        <strain evidence="2">CB-2022</strain>
        <tissue evidence="2">Muscle</tissue>
    </source>
</reference>
<proteinExistence type="predicted"/>
<gene>
    <name evidence="2" type="ORF">P4O66_001982</name>
</gene>
<feature type="compositionally biased region" description="Polar residues" evidence="1">
    <location>
        <begin position="57"/>
        <end position="69"/>
    </location>
</feature>
<feature type="region of interest" description="Disordered" evidence="1">
    <location>
        <begin position="1"/>
        <end position="214"/>
    </location>
</feature>
<feature type="compositionally biased region" description="Basic and acidic residues" evidence="1">
    <location>
        <begin position="77"/>
        <end position="88"/>
    </location>
</feature>
<evidence type="ECO:0000256" key="1">
    <source>
        <dbReference type="SAM" id="MobiDB-lite"/>
    </source>
</evidence>
<accession>A0AAD8ZWX3</accession>
<keyword evidence="3" id="KW-1185">Reference proteome</keyword>
<feature type="compositionally biased region" description="Polar residues" evidence="1">
    <location>
        <begin position="155"/>
        <end position="164"/>
    </location>
</feature>
<dbReference type="Proteomes" id="UP001239994">
    <property type="component" value="Unassembled WGS sequence"/>
</dbReference>
<evidence type="ECO:0000313" key="2">
    <source>
        <dbReference type="EMBL" id="KAK1805718.1"/>
    </source>
</evidence>
<organism evidence="2 3">
    <name type="scientific">Electrophorus voltai</name>
    <dbReference type="NCBI Taxonomy" id="2609070"/>
    <lineage>
        <taxon>Eukaryota</taxon>
        <taxon>Metazoa</taxon>
        <taxon>Chordata</taxon>
        <taxon>Craniata</taxon>
        <taxon>Vertebrata</taxon>
        <taxon>Euteleostomi</taxon>
        <taxon>Actinopterygii</taxon>
        <taxon>Neopterygii</taxon>
        <taxon>Teleostei</taxon>
        <taxon>Ostariophysi</taxon>
        <taxon>Gymnotiformes</taxon>
        <taxon>Gymnotoidei</taxon>
        <taxon>Gymnotidae</taxon>
        <taxon>Electrophorus</taxon>
    </lineage>
</organism>
<comment type="caution">
    <text evidence="2">The sequence shown here is derived from an EMBL/GenBank/DDBJ whole genome shotgun (WGS) entry which is preliminary data.</text>
</comment>
<evidence type="ECO:0000313" key="3">
    <source>
        <dbReference type="Proteomes" id="UP001239994"/>
    </source>
</evidence>
<feature type="compositionally biased region" description="Basic and acidic residues" evidence="1">
    <location>
        <begin position="125"/>
        <end position="140"/>
    </location>
</feature>
<feature type="compositionally biased region" description="Polar residues" evidence="1">
    <location>
        <begin position="12"/>
        <end position="22"/>
    </location>
</feature>
<dbReference type="EMBL" id="JAROKS010000002">
    <property type="protein sequence ID" value="KAK1805718.1"/>
    <property type="molecule type" value="Genomic_DNA"/>
</dbReference>
<sequence length="214" mass="23487">MEVEELLYGDSPSVSDTASADYQSDGPLVPKVPSKAPSRARRSEASKLPRVTFRAVSPSSQEETPSSRAHTLGTREPVPEPRRGKKEATPVPTPETGKVAGAPPETGAQKSPPPKLARGDPPQWDYRDSYREYERTDRVENPAMEVEEDLHRDSLSVTDTTSADSESEEALAPKLPPKAPHRRRRSGTSRLPSRACREEPLSNEDTPSLRARSP</sequence>
<name>A0AAD8ZWX3_9TELE</name>